<feature type="compositionally biased region" description="Basic and acidic residues" evidence="17">
    <location>
        <begin position="561"/>
        <end position="573"/>
    </location>
</feature>
<evidence type="ECO:0000256" key="3">
    <source>
        <dbReference type="ARBA" id="ARBA00004245"/>
    </source>
</evidence>
<feature type="compositionally biased region" description="Pro residues" evidence="17">
    <location>
        <begin position="141"/>
        <end position="152"/>
    </location>
</feature>
<keyword evidence="14" id="KW-0206">Cytoskeleton</keyword>
<comment type="subcellular location">
    <subcellularLocation>
        <location evidence="2">Cell membrane</location>
        <topology evidence="2">Peripheral membrane protein</topology>
    </subcellularLocation>
    <subcellularLocation>
        <location evidence="4">Cell projection</location>
    </subcellularLocation>
    <subcellularLocation>
        <location evidence="3">Cytoplasm</location>
        <location evidence="3">Cytoskeleton</location>
    </subcellularLocation>
    <subcellularLocation>
        <location evidence="1">Recycling endosome</location>
    </subcellularLocation>
</comment>
<keyword evidence="12" id="KW-0175">Coiled coil</keyword>
<dbReference type="Gene3D" id="2.10.110.10">
    <property type="entry name" value="Cysteine Rich Protein"/>
    <property type="match status" value="1"/>
</dbReference>
<dbReference type="PROSITE" id="PS50023">
    <property type="entry name" value="LIM_DOMAIN_2"/>
    <property type="match status" value="1"/>
</dbReference>
<feature type="compositionally biased region" description="Polar residues" evidence="17">
    <location>
        <begin position="384"/>
        <end position="394"/>
    </location>
</feature>
<evidence type="ECO:0000259" key="20">
    <source>
        <dbReference type="PROSITE" id="PS51848"/>
    </source>
</evidence>
<dbReference type="CDD" id="cd09444">
    <property type="entry name" value="LIM_Mical_like_1"/>
    <property type="match status" value="1"/>
</dbReference>
<evidence type="ECO:0000256" key="9">
    <source>
        <dbReference type="ARBA" id="ARBA00022753"/>
    </source>
</evidence>
<evidence type="ECO:0000259" key="19">
    <source>
        <dbReference type="PROSITE" id="PS50023"/>
    </source>
</evidence>
<feature type="region of interest" description="Disordered" evidence="17">
    <location>
        <begin position="116"/>
        <end position="168"/>
    </location>
</feature>
<dbReference type="FunFam" id="1.10.418.10:FF:000055">
    <property type="entry name" value="MICAL-like protein 2"/>
    <property type="match status" value="1"/>
</dbReference>
<dbReference type="PANTHER" id="PTHR23167:SF87">
    <property type="entry name" value="MICAL-LIKE PROTEIN 2"/>
    <property type="match status" value="1"/>
</dbReference>
<dbReference type="PROSITE" id="PS50021">
    <property type="entry name" value="CH"/>
    <property type="match status" value="1"/>
</dbReference>
<dbReference type="SMART" id="SM00033">
    <property type="entry name" value="CH"/>
    <property type="match status" value="1"/>
</dbReference>
<dbReference type="InterPro" id="IPR001715">
    <property type="entry name" value="CH_dom"/>
</dbReference>
<evidence type="ECO:0000313" key="22">
    <source>
        <dbReference type="Proteomes" id="UP001178461"/>
    </source>
</evidence>
<dbReference type="Pfam" id="PF00307">
    <property type="entry name" value="CH"/>
    <property type="match status" value="1"/>
</dbReference>
<reference evidence="21" key="1">
    <citation type="submission" date="2022-12" db="EMBL/GenBank/DDBJ databases">
        <authorList>
            <person name="Alioto T."/>
            <person name="Alioto T."/>
            <person name="Gomez Garrido J."/>
        </authorList>
    </citation>
    <scope>NUCLEOTIDE SEQUENCE</scope>
</reference>
<feature type="region of interest" description="Disordered" evidence="17">
    <location>
        <begin position="241"/>
        <end position="684"/>
    </location>
</feature>
<accession>A0AA35L8T5</accession>
<keyword evidence="11 16" id="KW-0440">LIM domain</keyword>
<sequence>MAAIQALQQWCKQQCQGYRDVSITNMTTSFRDGLAFCAILHRHRPDLINFDALSKENIYENNQLAFKVAEMELGIPALLDAEDMVALKVPDRLSILTYVSQYYNYFHGRSPIGGMSGIKRSSTAPSEEPMGKKVVSEPVAPSKPPRVLPPSEPKTVSASRNLAKENSPVAARRVLAERSNMRSSNCATCGNHVHLVQRLLVEGKLYHRNCFRCKECSSTLQSGNYKAGSHAGTFVCTRHEQPTPLRDSLSSGTRAFPSEDKPPAPASAAQNYLKGLESKTPSVKMSGAVKSAASEPPGNYKGSSASSSSSSHWSDLTGNKPDSLTVSSTSPSPPRWTPSSAKTQQAREKFFQAGSGGSGLPPSKTEPVKNQGSLLNPPRVSGRASFSGTHTSGTGPDVGEKDRARNVLMQALPGLQPSSNRTSGFGSDSPSSTASSISKPSPATSGTQHIETKSISDWKPSRPVSMPAATEDPRKGPRALSPALERSPKDLGGKAGVGVAPQSRLKDQPPSRPAADSRHKLDVKVSKVGAASVAEEKSEMPADWRSLLKPVANRVPGGDPRTAHKPADVHKAAVDITPSPGQKDKKPAHSTTSPSNQETASPVDQLPKKKLLVPPADISSGWRSPKQQWEDIATTKKAEGLSPSRKAIAPVRPSPPRVLQKSPTGQAVSPSKRHPDYIPEEEIQKEVRQIEKDLDKLELKGVEMEKQLRNCEGDDSEDALMVEWFKLIHEKQLLLRRESELMHKMNQQKLEEKQWDIESELRSLMSKSEFSKTPREKAREEELLALYVATVNDRNKIVEDLDEDRLREIEEDEVIAAMIQKLDVPRNTQESEKKKTKFGLFHMLKIKNKAED</sequence>
<dbReference type="GO" id="GO:0055037">
    <property type="term" value="C:recycling endosome"/>
    <property type="evidence" value="ECO:0007669"/>
    <property type="project" value="UniProtKB-SubCell"/>
</dbReference>
<dbReference type="EMBL" id="OX395139">
    <property type="protein sequence ID" value="CAI5791882.1"/>
    <property type="molecule type" value="Genomic_DNA"/>
</dbReference>
<evidence type="ECO:0000256" key="7">
    <source>
        <dbReference type="ARBA" id="ARBA00022553"/>
    </source>
</evidence>
<evidence type="ECO:0000256" key="11">
    <source>
        <dbReference type="ARBA" id="ARBA00023038"/>
    </source>
</evidence>
<dbReference type="GO" id="GO:0046872">
    <property type="term" value="F:metal ion binding"/>
    <property type="evidence" value="ECO:0007669"/>
    <property type="project" value="UniProtKB-KW"/>
</dbReference>
<evidence type="ECO:0000256" key="15">
    <source>
        <dbReference type="ARBA" id="ARBA00023273"/>
    </source>
</evidence>
<feature type="compositionally biased region" description="Low complexity" evidence="17">
    <location>
        <begin position="422"/>
        <end position="446"/>
    </location>
</feature>
<dbReference type="PROSITE" id="PS51848">
    <property type="entry name" value="BMERB"/>
    <property type="match status" value="1"/>
</dbReference>
<keyword evidence="10 16" id="KW-0862">Zinc</keyword>
<keyword evidence="22" id="KW-1185">Reference proteome</keyword>
<evidence type="ECO:0000256" key="12">
    <source>
        <dbReference type="ARBA" id="ARBA00023054"/>
    </source>
</evidence>
<dbReference type="SMART" id="SM01203">
    <property type="entry name" value="DUF3585"/>
    <property type="match status" value="1"/>
</dbReference>
<keyword evidence="15" id="KW-0966">Cell projection</keyword>
<dbReference type="Gene3D" id="1.10.418.10">
    <property type="entry name" value="Calponin-like domain"/>
    <property type="match status" value="1"/>
</dbReference>
<evidence type="ECO:0000256" key="10">
    <source>
        <dbReference type="ARBA" id="ARBA00022833"/>
    </source>
</evidence>
<dbReference type="SMART" id="SM00132">
    <property type="entry name" value="LIM"/>
    <property type="match status" value="1"/>
</dbReference>
<gene>
    <name evidence="21" type="ORF">PODLI_1B025611</name>
</gene>
<dbReference type="PROSITE" id="PS00478">
    <property type="entry name" value="LIM_DOMAIN_1"/>
    <property type="match status" value="1"/>
</dbReference>
<feature type="compositionally biased region" description="Low complexity" evidence="17">
    <location>
        <begin position="303"/>
        <end position="314"/>
    </location>
</feature>
<dbReference type="Pfam" id="PF00412">
    <property type="entry name" value="LIM"/>
    <property type="match status" value="1"/>
</dbReference>
<dbReference type="GO" id="GO:0042995">
    <property type="term" value="C:cell projection"/>
    <property type="evidence" value="ECO:0007669"/>
    <property type="project" value="UniProtKB-SubCell"/>
</dbReference>
<feature type="compositionally biased region" description="Basic and acidic residues" evidence="17">
    <location>
        <begin position="450"/>
        <end position="460"/>
    </location>
</feature>
<evidence type="ECO:0000256" key="6">
    <source>
        <dbReference type="ARBA" id="ARBA00022490"/>
    </source>
</evidence>
<keyword evidence="5" id="KW-1003">Cell membrane</keyword>
<keyword evidence="9" id="KW-0967">Endosome</keyword>
<keyword evidence="6" id="KW-0963">Cytoplasm</keyword>
<dbReference type="GO" id="GO:0005856">
    <property type="term" value="C:cytoskeleton"/>
    <property type="evidence" value="ECO:0007669"/>
    <property type="project" value="UniProtKB-SubCell"/>
</dbReference>
<feature type="domain" description="LIM zinc-binding" evidence="19">
    <location>
        <begin position="184"/>
        <end position="247"/>
    </location>
</feature>
<evidence type="ECO:0000256" key="2">
    <source>
        <dbReference type="ARBA" id="ARBA00004202"/>
    </source>
</evidence>
<evidence type="ECO:0000259" key="18">
    <source>
        <dbReference type="PROSITE" id="PS50021"/>
    </source>
</evidence>
<dbReference type="GO" id="GO:0005886">
    <property type="term" value="C:plasma membrane"/>
    <property type="evidence" value="ECO:0007669"/>
    <property type="project" value="UniProtKB-SubCell"/>
</dbReference>
<feature type="compositionally biased region" description="Basic and acidic residues" evidence="17">
    <location>
        <begin position="673"/>
        <end position="684"/>
    </location>
</feature>
<proteinExistence type="predicted"/>
<dbReference type="Proteomes" id="UP001178461">
    <property type="component" value="Chromosome 14"/>
</dbReference>
<feature type="domain" description="BMERB" evidence="20">
    <location>
        <begin position="670"/>
        <end position="817"/>
    </location>
</feature>
<dbReference type="InterPro" id="IPR001781">
    <property type="entry name" value="Znf_LIM"/>
</dbReference>
<dbReference type="InterPro" id="IPR022735">
    <property type="entry name" value="bMERB_dom"/>
</dbReference>
<dbReference type="SUPFAM" id="SSF47576">
    <property type="entry name" value="Calponin-homology domain, CH-domain"/>
    <property type="match status" value="1"/>
</dbReference>
<keyword evidence="8 16" id="KW-0479">Metal-binding</keyword>
<organism evidence="21 22">
    <name type="scientific">Podarcis lilfordi</name>
    <name type="common">Lilford's wall lizard</name>
    <dbReference type="NCBI Taxonomy" id="74358"/>
    <lineage>
        <taxon>Eukaryota</taxon>
        <taxon>Metazoa</taxon>
        <taxon>Chordata</taxon>
        <taxon>Craniata</taxon>
        <taxon>Vertebrata</taxon>
        <taxon>Euteleostomi</taxon>
        <taxon>Lepidosauria</taxon>
        <taxon>Squamata</taxon>
        <taxon>Bifurcata</taxon>
        <taxon>Unidentata</taxon>
        <taxon>Episquamata</taxon>
        <taxon>Laterata</taxon>
        <taxon>Lacertibaenia</taxon>
        <taxon>Lacertidae</taxon>
        <taxon>Podarcis</taxon>
    </lineage>
</organism>
<evidence type="ECO:0000256" key="14">
    <source>
        <dbReference type="ARBA" id="ARBA00023212"/>
    </source>
</evidence>
<dbReference type="SUPFAM" id="SSF57716">
    <property type="entry name" value="Glucocorticoid receptor-like (DNA-binding domain)"/>
    <property type="match status" value="2"/>
</dbReference>
<dbReference type="Pfam" id="PF12130">
    <property type="entry name" value="bMERB_dom"/>
    <property type="match status" value="1"/>
</dbReference>
<protein>
    <submittedName>
        <fullName evidence="21">MICAL 2</fullName>
    </submittedName>
</protein>
<evidence type="ECO:0000256" key="1">
    <source>
        <dbReference type="ARBA" id="ARBA00004172"/>
    </source>
</evidence>
<name>A0AA35L8T5_9SAUR</name>
<dbReference type="InterPro" id="IPR036872">
    <property type="entry name" value="CH_dom_sf"/>
</dbReference>
<evidence type="ECO:0000256" key="13">
    <source>
        <dbReference type="ARBA" id="ARBA00023136"/>
    </source>
</evidence>
<evidence type="ECO:0000256" key="8">
    <source>
        <dbReference type="ARBA" id="ARBA00022723"/>
    </source>
</evidence>
<feature type="compositionally biased region" description="Polar residues" evidence="17">
    <location>
        <begin position="589"/>
        <end position="602"/>
    </location>
</feature>
<keyword evidence="13" id="KW-0472">Membrane</keyword>
<dbReference type="AlphaFoldDB" id="A0AA35L8T5"/>
<dbReference type="CDD" id="cd21253">
    <property type="entry name" value="CH_MICALL2"/>
    <property type="match status" value="1"/>
</dbReference>
<evidence type="ECO:0000313" key="21">
    <source>
        <dbReference type="EMBL" id="CAI5791882.1"/>
    </source>
</evidence>
<dbReference type="InterPro" id="IPR050540">
    <property type="entry name" value="F-actin_Monoox_Mical"/>
</dbReference>
<feature type="compositionally biased region" description="Basic and acidic residues" evidence="17">
    <location>
        <begin position="504"/>
        <end position="525"/>
    </location>
</feature>
<evidence type="ECO:0000256" key="5">
    <source>
        <dbReference type="ARBA" id="ARBA00022475"/>
    </source>
</evidence>
<feature type="domain" description="Calponin-homology (CH)" evidence="18">
    <location>
        <begin position="1"/>
        <end position="107"/>
    </location>
</feature>
<evidence type="ECO:0000256" key="17">
    <source>
        <dbReference type="SAM" id="MobiDB-lite"/>
    </source>
</evidence>
<evidence type="ECO:0000256" key="16">
    <source>
        <dbReference type="PROSITE-ProRule" id="PRU00125"/>
    </source>
</evidence>
<keyword evidence="7" id="KW-0597">Phosphoprotein</keyword>
<dbReference type="PANTHER" id="PTHR23167">
    <property type="entry name" value="CALPONIN HOMOLOGY DOMAIN-CONTAINING PROTEIN DDB_G0272472-RELATED"/>
    <property type="match status" value="1"/>
</dbReference>
<feature type="compositionally biased region" description="Low complexity" evidence="17">
    <location>
        <begin position="321"/>
        <end position="330"/>
    </location>
</feature>
<evidence type="ECO:0000256" key="4">
    <source>
        <dbReference type="ARBA" id="ARBA00004316"/>
    </source>
</evidence>